<keyword evidence="3" id="KW-1003">Cell membrane</keyword>
<evidence type="ECO:0000256" key="3">
    <source>
        <dbReference type="ARBA" id="ARBA00022475"/>
    </source>
</evidence>
<feature type="transmembrane region" description="Helical" evidence="7">
    <location>
        <begin position="319"/>
        <end position="342"/>
    </location>
</feature>
<dbReference type="PANTHER" id="PTHR43163:SF6">
    <property type="entry name" value="DIPEPTIDE TRANSPORT SYSTEM PERMEASE PROTEIN DPPB-RELATED"/>
    <property type="match status" value="1"/>
</dbReference>
<comment type="subcellular location">
    <subcellularLocation>
        <location evidence="1 7">Cell membrane</location>
        <topology evidence="1 7">Multi-pass membrane protein</topology>
    </subcellularLocation>
</comment>
<evidence type="ECO:0000256" key="2">
    <source>
        <dbReference type="ARBA" id="ARBA00022448"/>
    </source>
</evidence>
<organism evidence="9 10">
    <name type="scientific">Occultella gossypii</name>
    <dbReference type="NCBI Taxonomy" id="2800820"/>
    <lineage>
        <taxon>Bacteria</taxon>
        <taxon>Bacillati</taxon>
        <taxon>Actinomycetota</taxon>
        <taxon>Actinomycetes</taxon>
        <taxon>Micrococcales</taxon>
        <taxon>Ruaniaceae</taxon>
        <taxon>Occultella</taxon>
    </lineage>
</organism>
<gene>
    <name evidence="9" type="ORF">KCQ71_08220</name>
</gene>
<sequence>MTAVATPEVQAPAEEVLAPLDEVADLAPHSPARGVLIALGKGLAIAVPVLFLTTLITFALGAFSDQDPAAAVLGEVATPADVERMRHEFGLDRPFYSQYGSWVWNALHGDLGSSWFTNIPVADSIVERLPVSLSVAGLALAIALVLGAGGGIVAALNRGRFVDRAITAVSAAITTVPAFVAGIGLIIVFAVLIPVFPTGGYVPISAGIGLWASFLVLPAFALGLDASADLARQLRTGLVGSLDENYVLGAQVRGLPWRRVVLVHALRNGAAPAIAVVGLHIPRLVGGAVITEAVFQMPGIGQLTRDAALRGDVPVIQGALLVAVLLVLVSSLVVNVVLARLLPASGRAA</sequence>
<keyword evidence="2 7" id="KW-0813">Transport</keyword>
<feature type="transmembrane region" description="Helical" evidence="7">
    <location>
        <begin position="43"/>
        <end position="63"/>
    </location>
</feature>
<feature type="domain" description="ABC transmembrane type-1" evidence="8">
    <location>
        <begin position="129"/>
        <end position="338"/>
    </location>
</feature>
<dbReference type="InterPro" id="IPR000515">
    <property type="entry name" value="MetI-like"/>
</dbReference>
<dbReference type="Pfam" id="PF19300">
    <property type="entry name" value="BPD_transp_1_N"/>
    <property type="match status" value="1"/>
</dbReference>
<feature type="transmembrane region" description="Helical" evidence="7">
    <location>
        <begin position="168"/>
        <end position="195"/>
    </location>
</feature>
<dbReference type="Proteomes" id="UP000826651">
    <property type="component" value="Unassembled WGS sequence"/>
</dbReference>
<keyword evidence="4 7" id="KW-0812">Transmembrane</keyword>
<dbReference type="PANTHER" id="PTHR43163">
    <property type="entry name" value="DIPEPTIDE TRANSPORT SYSTEM PERMEASE PROTEIN DPPB-RELATED"/>
    <property type="match status" value="1"/>
</dbReference>
<dbReference type="Gene3D" id="1.10.3720.10">
    <property type="entry name" value="MetI-like"/>
    <property type="match status" value="1"/>
</dbReference>
<dbReference type="SUPFAM" id="SSF161098">
    <property type="entry name" value="MetI-like"/>
    <property type="match status" value="1"/>
</dbReference>
<dbReference type="CDD" id="cd06261">
    <property type="entry name" value="TM_PBP2"/>
    <property type="match status" value="1"/>
</dbReference>
<evidence type="ECO:0000256" key="4">
    <source>
        <dbReference type="ARBA" id="ARBA00022692"/>
    </source>
</evidence>
<evidence type="ECO:0000256" key="5">
    <source>
        <dbReference type="ARBA" id="ARBA00022989"/>
    </source>
</evidence>
<feature type="transmembrane region" description="Helical" evidence="7">
    <location>
        <begin position="133"/>
        <end position="156"/>
    </location>
</feature>
<name>A0ABS7S7S4_9MICO</name>
<dbReference type="Pfam" id="PF00528">
    <property type="entry name" value="BPD_transp_1"/>
    <property type="match status" value="1"/>
</dbReference>
<comment type="similarity">
    <text evidence="7">Belongs to the binding-protein-dependent transport system permease family.</text>
</comment>
<dbReference type="PROSITE" id="PS50928">
    <property type="entry name" value="ABC_TM1"/>
    <property type="match status" value="1"/>
</dbReference>
<evidence type="ECO:0000256" key="7">
    <source>
        <dbReference type="RuleBase" id="RU363032"/>
    </source>
</evidence>
<evidence type="ECO:0000256" key="6">
    <source>
        <dbReference type="ARBA" id="ARBA00023136"/>
    </source>
</evidence>
<evidence type="ECO:0000313" key="9">
    <source>
        <dbReference type="EMBL" id="MBZ2196137.1"/>
    </source>
</evidence>
<keyword evidence="6 7" id="KW-0472">Membrane</keyword>
<dbReference type="InterPro" id="IPR035906">
    <property type="entry name" value="MetI-like_sf"/>
</dbReference>
<reference evidence="9 10" key="1">
    <citation type="submission" date="2021-04" db="EMBL/GenBank/DDBJ databases">
        <title>Ruania sp. nov., isolated from sandy soil of mangrove forest.</title>
        <authorList>
            <person name="Ge X."/>
            <person name="Huang R."/>
            <person name="Liu W."/>
        </authorList>
    </citation>
    <scope>NUCLEOTIDE SEQUENCE [LARGE SCALE GENOMIC DNA]</scope>
    <source>
        <strain evidence="9 10">N2-46</strain>
    </source>
</reference>
<dbReference type="RefSeq" id="WP_223404735.1">
    <property type="nucleotide sequence ID" value="NZ_JAGSHT010000008.1"/>
</dbReference>
<keyword evidence="10" id="KW-1185">Reference proteome</keyword>
<comment type="caution">
    <text evidence="9">The sequence shown here is derived from an EMBL/GenBank/DDBJ whole genome shotgun (WGS) entry which is preliminary data.</text>
</comment>
<proteinExistence type="inferred from homology"/>
<evidence type="ECO:0000313" key="10">
    <source>
        <dbReference type="Proteomes" id="UP000826651"/>
    </source>
</evidence>
<keyword evidence="5 7" id="KW-1133">Transmembrane helix</keyword>
<dbReference type="InterPro" id="IPR045621">
    <property type="entry name" value="BPD_transp_1_N"/>
</dbReference>
<feature type="transmembrane region" description="Helical" evidence="7">
    <location>
        <begin position="201"/>
        <end position="224"/>
    </location>
</feature>
<protein>
    <submittedName>
        <fullName evidence="9">ABC transporter permease</fullName>
    </submittedName>
</protein>
<dbReference type="EMBL" id="JAGSHT010000008">
    <property type="protein sequence ID" value="MBZ2196137.1"/>
    <property type="molecule type" value="Genomic_DNA"/>
</dbReference>
<accession>A0ABS7S7S4</accession>
<evidence type="ECO:0000259" key="8">
    <source>
        <dbReference type="PROSITE" id="PS50928"/>
    </source>
</evidence>
<evidence type="ECO:0000256" key="1">
    <source>
        <dbReference type="ARBA" id="ARBA00004651"/>
    </source>
</evidence>